<name>A0AAV2LTD8_KNICA</name>
<keyword evidence="1" id="KW-0812">Transmembrane</keyword>
<dbReference type="AlphaFoldDB" id="A0AAV2LTD8"/>
<evidence type="ECO:0000313" key="3">
    <source>
        <dbReference type="Proteomes" id="UP001497482"/>
    </source>
</evidence>
<gene>
    <name evidence="2" type="ORF">KC01_LOCUS31622</name>
</gene>
<reference evidence="2 3" key="1">
    <citation type="submission" date="2024-04" db="EMBL/GenBank/DDBJ databases">
        <authorList>
            <person name="Waldvogel A.-M."/>
            <person name="Schoenle A."/>
        </authorList>
    </citation>
    <scope>NUCLEOTIDE SEQUENCE [LARGE SCALE GENOMIC DNA]</scope>
</reference>
<feature type="transmembrane region" description="Helical" evidence="1">
    <location>
        <begin position="58"/>
        <end position="79"/>
    </location>
</feature>
<dbReference type="Proteomes" id="UP001497482">
    <property type="component" value="Chromosome 4"/>
</dbReference>
<organism evidence="2 3">
    <name type="scientific">Knipowitschia caucasica</name>
    <name type="common">Caucasian dwarf goby</name>
    <name type="synonym">Pomatoschistus caucasicus</name>
    <dbReference type="NCBI Taxonomy" id="637954"/>
    <lineage>
        <taxon>Eukaryota</taxon>
        <taxon>Metazoa</taxon>
        <taxon>Chordata</taxon>
        <taxon>Craniata</taxon>
        <taxon>Vertebrata</taxon>
        <taxon>Euteleostomi</taxon>
        <taxon>Actinopterygii</taxon>
        <taxon>Neopterygii</taxon>
        <taxon>Teleostei</taxon>
        <taxon>Neoteleostei</taxon>
        <taxon>Acanthomorphata</taxon>
        <taxon>Gobiaria</taxon>
        <taxon>Gobiiformes</taxon>
        <taxon>Gobioidei</taxon>
        <taxon>Gobiidae</taxon>
        <taxon>Gobiinae</taxon>
        <taxon>Knipowitschia</taxon>
    </lineage>
</organism>
<proteinExistence type="predicted"/>
<keyword evidence="3" id="KW-1185">Reference proteome</keyword>
<keyword evidence="1" id="KW-0472">Membrane</keyword>
<evidence type="ECO:0000256" key="1">
    <source>
        <dbReference type="SAM" id="Phobius"/>
    </source>
</evidence>
<evidence type="ECO:0000313" key="2">
    <source>
        <dbReference type="EMBL" id="CAL1604039.1"/>
    </source>
</evidence>
<dbReference type="EMBL" id="OZ035826">
    <property type="protein sequence ID" value="CAL1604039.1"/>
    <property type="molecule type" value="Genomic_DNA"/>
</dbReference>
<keyword evidence="1" id="KW-1133">Transmembrane helix</keyword>
<accession>A0AAV2LTD8</accession>
<protein>
    <submittedName>
        <fullName evidence="2">Uncharacterized protein</fullName>
    </submittedName>
</protein>
<sequence length="207" mass="22527">MINWSLNAIDSIFSTRKRGSGEPVCPDGTSPAGYTLDSWNKFQPLCLSTLSIEDSEDVYIFGILVVGILLFGFGAILFYHKFGGMAVRKIHDLLADKIDGMYKELSRVVVESAAMCFSPAVSSLHSYLTFLDQGHKQGPTIYNNSHYFSLQQGSLTPASLYLSILLPPSPPFLIVFLLTPSLIPPPSDSYIGPAAGGAHPEKKIRGL</sequence>